<keyword evidence="3 6" id="KW-0812">Transmembrane</keyword>
<dbReference type="EMBL" id="BCSY01000137">
    <property type="protein sequence ID" value="GAS99756.1"/>
    <property type="molecule type" value="Genomic_DNA"/>
</dbReference>
<dbReference type="InterPro" id="IPR010432">
    <property type="entry name" value="RDD"/>
</dbReference>
<evidence type="ECO:0000256" key="5">
    <source>
        <dbReference type="ARBA" id="ARBA00023136"/>
    </source>
</evidence>
<keyword evidence="2" id="KW-1003">Cell membrane</keyword>
<dbReference type="InterPro" id="IPR051791">
    <property type="entry name" value="Pra-immunoreactive"/>
</dbReference>
<feature type="domain" description="RDD" evidence="7">
    <location>
        <begin position="29"/>
        <end position="153"/>
    </location>
</feature>
<reference evidence="9" key="2">
    <citation type="submission" date="2016-02" db="EMBL/GenBank/DDBJ databases">
        <title>Draft genome sequence of five rapidly growing Mycobacterium species.</title>
        <authorList>
            <person name="Katahira K."/>
            <person name="Gotou Y."/>
            <person name="Iida K."/>
            <person name="Ogura Y."/>
            <person name="Hayashi T."/>
        </authorList>
    </citation>
    <scope>NUCLEOTIDE SEQUENCE [LARGE SCALE GENOMIC DNA]</scope>
    <source>
        <strain evidence="9">JCM15298</strain>
    </source>
</reference>
<proteinExistence type="predicted"/>
<protein>
    <submittedName>
        <fullName evidence="8">Membrane protein</fullName>
    </submittedName>
</protein>
<feature type="transmembrane region" description="Helical" evidence="6">
    <location>
        <begin position="171"/>
        <end position="194"/>
    </location>
</feature>
<sequence>MTAVLDVNSDVNPDADVAAPDGAVVEVPVASWAARAGALAVDVLFGVAAAAVMALLAWMSPWQGWQWWLYVVVLVLFGGAVLVNRWLLPAWTGWTLGRAVAGIRVVGRTGARVGVLRLMARDIAHLLDTTALFVGWLWPLWDRRGRTFADLLLRTEVHRVDAPQRDLRRPAAVGMVATVVVCGAGAALGYGAVYRHDRAVDRARAEISQQGPRIVEQMLSYSPQTVKDDFAEAQTLATDSYRPQLVAQQNSVQKAPIVDNEYWTVNSAVTEVAPTTATMLMAMQGQRGADPAAMKFITATVQVDFVEAGGQWRVQNLTVITRPQPGGGPR</sequence>
<dbReference type="RefSeq" id="WP_062660385.1">
    <property type="nucleotide sequence ID" value="NZ_BCSY01000137.1"/>
</dbReference>
<evidence type="ECO:0000313" key="9">
    <source>
        <dbReference type="Proteomes" id="UP000069443"/>
    </source>
</evidence>
<evidence type="ECO:0000256" key="1">
    <source>
        <dbReference type="ARBA" id="ARBA00004651"/>
    </source>
</evidence>
<reference evidence="9" key="1">
    <citation type="journal article" date="2016" name="Genome Announc.">
        <title>Draft Genome Sequences of Five Rapidly Growing Mycobacterium Species, M. thermoresistibile, M. fortuitum subsp. acetamidolyticum, M. canariasense, M. brisbanense, and M. novocastrense.</title>
        <authorList>
            <person name="Katahira K."/>
            <person name="Ogura Y."/>
            <person name="Gotoh Y."/>
            <person name="Hayashi T."/>
        </authorList>
    </citation>
    <scope>NUCLEOTIDE SEQUENCE [LARGE SCALE GENOMIC DNA]</scope>
    <source>
        <strain evidence="9">JCM15298</strain>
    </source>
</reference>
<feature type="transmembrane region" description="Helical" evidence="6">
    <location>
        <begin position="65"/>
        <end position="88"/>
    </location>
</feature>
<dbReference type="PANTHER" id="PTHR36115:SF6">
    <property type="entry name" value="PROLINE-RICH ANTIGEN HOMOLOG"/>
    <property type="match status" value="1"/>
</dbReference>
<keyword evidence="5 6" id="KW-0472">Membrane</keyword>
<keyword evidence="9" id="KW-1185">Reference proteome</keyword>
<keyword evidence="4 6" id="KW-1133">Transmembrane helix</keyword>
<name>A0A100WK73_MYCCR</name>
<comment type="subcellular location">
    <subcellularLocation>
        <location evidence="1">Cell membrane</location>
        <topology evidence="1">Multi-pass membrane protein</topology>
    </subcellularLocation>
</comment>
<dbReference type="AlphaFoldDB" id="A0A100WK73"/>
<dbReference type="Pfam" id="PF06271">
    <property type="entry name" value="RDD"/>
    <property type="match status" value="1"/>
</dbReference>
<evidence type="ECO:0000256" key="2">
    <source>
        <dbReference type="ARBA" id="ARBA00022475"/>
    </source>
</evidence>
<evidence type="ECO:0000256" key="4">
    <source>
        <dbReference type="ARBA" id="ARBA00022989"/>
    </source>
</evidence>
<dbReference type="STRING" id="228230.RMCC_6721"/>
<comment type="caution">
    <text evidence="8">The sequence shown here is derived from an EMBL/GenBank/DDBJ whole genome shotgun (WGS) entry which is preliminary data.</text>
</comment>
<gene>
    <name evidence="8" type="ORF">RMCC_6721</name>
</gene>
<dbReference type="PANTHER" id="PTHR36115">
    <property type="entry name" value="PROLINE-RICH ANTIGEN HOMOLOG-RELATED"/>
    <property type="match status" value="1"/>
</dbReference>
<evidence type="ECO:0000313" key="8">
    <source>
        <dbReference type="EMBL" id="GAS99756.1"/>
    </source>
</evidence>
<accession>A0A100WK73</accession>
<feature type="transmembrane region" description="Helical" evidence="6">
    <location>
        <begin position="39"/>
        <end position="59"/>
    </location>
</feature>
<evidence type="ECO:0000256" key="3">
    <source>
        <dbReference type="ARBA" id="ARBA00022692"/>
    </source>
</evidence>
<organism evidence="8 9">
    <name type="scientific">Mycolicibacterium canariasense</name>
    <name type="common">Mycobacterium canariasense</name>
    <dbReference type="NCBI Taxonomy" id="228230"/>
    <lineage>
        <taxon>Bacteria</taxon>
        <taxon>Bacillati</taxon>
        <taxon>Actinomycetota</taxon>
        <taxon>Actinomycetes</taxon>
        <taxon>Mycobacteriales</taxon>
        <taxon>Mycobacteriaceae</taxon>
        <taxon>Mycolicibacterium</taxon>
    </lineage>
</organism>
<dbReference type="GO" id="GO:0005886">
    <property type="term" value="C:plasma membrane"/>
    <property type="evidence" value="ECO:0007669"/>
    <property type="project" value="UniProtKB-SubCell"/>
</dbReference>
<dbReference type="Proteomes" id="UP000069443">
    <property type="component" value="Unassembled WGS sequence"/>
</dbReference>
<evidence type="ECO:0000259" key="7">
    <source>
        <dbReference type="Pfam" id="PF06271"/>
    </source>
</evidence>
<evidence type="ECO:0000256" key="6">
    <source>
        <dbReference type="SAM" id="Phobius"/>
    </source>
</evidence>